<evidence type="ECO:0000256" key="11">
    <source>
        <dbReference type="ARBA" id="ARBA00093802"/>
    </source>
</evidence>
<keyword evidence="13" id="KW-1185">Reference proteome</keyword>
<evidence type="ECO:0000256" key="5">
    <source>
        <dbReference type="ARBA" id="ARBA00022490"/>
    </source>
</evidence>
<organism evidence="12 13">
    <name type="scientific">Hephaestia caeni</name>
    <dbReference type="NCBI Taxonomy" id="645617"/>
    <lineage>
        <taxon>Bacteria</taxon>
        <taxon>Pseudomonadati</taxon>
        <taxon>Pseudomonadota</taxon>
        <taxon>Alphaproteobacteria</taxon>
        <taxon>Sphingomonadales</taxon>
        <taxon>Sphingomonadaceae</taxon>
        <taxon>Hephaestia</taxon>
    </lineage>
</organism>
<dbReference type="InterPro" id="IPR058978">
    <property type="entry name" value="GSDM_bact-type"/>
</dbReference>
<evidence type="ECO:0000256" key="9">
    <source>
        <dbReference type="ARBA" id="ARBA00093769"/>
    </source>
</evidence>
<keyword evidence="3" id="KW-1134">Transmembrane beta strand</keyword>
<evidence type="ECO:0000256" key="8">
    <source>
        <dbReference type="ARBA" id="ARBA00023136"/>
    </source>
</evidence>
<gene>
    <name evidence="12" type="ORF">DFR49_0595</name>
</gene>
<evidence type="ECO:0000256" key="10">
    <source>
        <dbReference type="ARBA" id="ARBA00093798"/>
    </source>
</evidence>
<evidence type="ECO:0000256" key="6">
    <source>
        <dbReference type="ARBA" id="ARBA00022692"/>
    </source>
</evidence>
<dbReference type="OrthoDB" id="583589at2"/>
<evidence type="ECO:0000256" key="2">
    <source>
        <dbReference type="ARBA" id="ARBA00004651"/>
    </source>
</evidence>
<keyword evidence="8" id="KW-0472">Membrane</keyword>
<dbReference type="AlphaFoldDB" id="A0A397P908"/>
<keyword evidence="7" id="KW-0051">Antiviral defense</keyword>
<dbReference type="RefSeq" id="WP_004211452.1">
    <property type="nucleotide sequence ID" value="NZ_QXDC01000002.1"/>
</dbReference>
<comment type="caution">
    <text evidence="12">The sequence shown here is derived from an EMBL/GenBank/DDBJ whole genome shotgun (WGS) entry which is preliminary data.</text>
</comment>
<evidence type="ECO:0000313" key="12">
    <source>
        <dbReference type="EMBL" id="RIA46066.1"/>
    </source>
</evidence>
<evidence type="ECO:0000256" key="3">
    <source>
        <dbReference type="ARBA" id="ARBA00022452"/>
    </source>
</evidence>
<accession>A0A397P908</accession>
<dbReference type="EMBL" id="QXDC01000002">
    <property type="protein sequence ID" value="RIA46066.1"/>
    <property type="molecule type" value="Genomic_DNA"/>
</dbReference>
<keyword evidence="6" id="KW-0812">Transmembrane</keyword>
<protein>
    <recommendedName>
        <fullName evidence="10">Gasdermin bGSDM</fullName>
    </recommendedName>
    <alternativeName>
        <fullName evidence="11">Bacterial gasdermin</fullName>
    </alternativeName>
</protein>
<comment type="similarity">
    <text evidence="9">Belongs to the bacterial gasdermin family.</text>
</comment>
<name>A0A397P908_9SPHN</name>
<keyword evidence="5" id="KW-0963">Cytoplasm</keyword>
<proteinExistence type="inferred from homology"/>
<evidence type="ECO:0000256" key="7">
    <source>
        <dbReference type="ARBA" id="ARBA00023118"/>
    </source>
</evidence>
<dbReference type="Pfam" id="PF26164">
    <property type="entry name" value="Bact_GSDM"/>
    <property type="match status" value="1"/>
</dbReference>
<keyword evidence="4" id="KW-1003">Cell membrane</keyword>
<evidence type="ECO:0000256" key="1">
    <source>
        <dbReference type="ARBA" id="ARBA00004496"/>
    </source>
</evidence>
<evidence type="ECO:0000256" key="4">
    <source>
        <dbReference type="ARBA" id="ARBA00022475"/>
    </source>
</evidence>
<sequence length="279" mass="29758">MGICSDRSVNYLKSLNLNVVLHPLEDLEPLALLGEYKGARGIIGTLSQLTEEQDGNLPKITSGEAANINGQKSSKLPIELGLDILGNIIGAMGGNLGVKAAYERASKVEFSYAGVTRHRANTIEIGDYLEASKVRWDHPILKKYLFGKGRLYILTEIVTSKKLGVTAYNHDNSSIKLEVPVIKELVGGSLSVGKETETTTTVTYEGDKNLAFGFVAIELSAGDRGDDGEFDLVFRPVKAGTVSFGVGAGQGVVFADFEGALPELKTVDPAELGEGELIA</sequence>
<comment type="subcellular location">
    <subcellularLocation>
        <location evidence="2">Cell membrane</location>
        <topology evidence="2">Multi-pass membrane protein</topology>
    </subcellularLocation>
    <subcellularLocation>
        <location evidence="1">Cytoplasm</location>
    </subcellularLocation>
</comment>
<dbReference type="Proteomes" id="UP000266568">
    <property type="component" value="Unassembled WGS sequence"/>
</dbReference>
<reference evidence="12 13" key="1">
    <citation type="submission" date="2018-08" db="EMBL/GenBank/DDBJ databases">
        <title>Genomic Encyclopedia of Type Strains, Phase IV (KMG-IV): sequencing the most valuable type-strain genomes for metagenomic binning, comparative biology and taxonomic classification.</title>
        <authorList>
            <person name="Goeker M."/>
        </authorList>
    </citation>
    <scope>NUCLEOTIDE SEQUENCE [LARGE SCALE GENOMIC DNA]</scope>
    <source>
        <strain evidence="12 13">DSM 25527</strain>
    </source>
</reference>
<evidence type="ECO:0000313" key="13">
    <source>
        <dbReference type="Proteomes" id="UP000266568"/>
    </source>
</evidence>